<organism evidence="2 3">
    <name type="scientific">Ophiocordyceps camponoti-floridani</name>
    <dbReference type="NCBI Taxonomy" id="2030778"/>
    <lineage>
        <taxon>Eukaryota</taxon>
        <taxon>Fungi</taxon>
        <taxon>Dikarya</taxon>
        <taxon>Ascomycota</taxon>
        <taxon>Pezizomycotina</taxon>
        <taxon>Sordariomycetes</taxon>
        <taxon>Hypocreomycetidae</taxon>
        <taxon>Hypocreales</taxon>
        <taxon>Ophiocordycipitaceae</taxon>
        <taxon>Ophiocordyceps</taxon>
    </lineage>
</organism>
<dbReference type="EMBL" id="JAACLJ010000009">
    <property type="protein sequence ID" value="KAF4581029.1"/>
    <property type="molecule type" value="Genomic_DNA"/>
</dbReference>
<evidence type="ECO:0000313" key="3">
    <source>
        <dbReference type="Proteomes" id="UP000562929"/>
    </source>
</evidence>
<keyword evidence="1" id="KW-0812">Transmembrane</keyword>
<proteinExistence type="predicted"/>
<gene>
    <name evidence="2" type="ORF">GQ602_007166</name>
</gene>
<feature type="transmembrane region" description="Helical" evidence="1">
    <location>
        <begin position="306"/>
        <end position="331"/>
    </location>
</feature>
<dbReference type="GO" id="GO:0016020">
    <property type="term" value="C:membrane"/>
    <property type="evidence" value="ECO:0007669"/>
    <property type="project" value="InterPro"/>
</dbReference>
<name>A0A8H4VAQ9_9HYPO</name>
<evidence type="ECO:0000256" key="1">
    <source>
        <dbReference type="SAM" id="Phobius"/>
    </source>
</evidence>
<dbReference type="Pfam" id="PF01544">
    <property type="entry name" value="CorA"/>
    <property type="match status" value="1"/>
</dbReference>
<keyword evidence="1" id="KW-0472">Membrane</keyword>
<dbReference type="Proteomes" id="UP000562929">
    <property type="component" value="Unassembled WGS sequence"/>
</dbReference>
<dbReference type="GO" id="GO:0046873">
    <property type="term" value="F:metal ion transmembrane transporter activity"/>
    <property type="evidence" value="ECO:0007669"/>
    <property type="project" value="InterPro"/>
</dbReference>
<dbReference type="Gene3D" id="1.20.58.340">
    <property type="entry name" value="Magnesium transport protein CorA, transmembrane region"/>
    <property type="match status" value="1"/>
</dbReference>
<protein>
    <submittedName>
        <fullName evidence="2">Uncharacterized protein</fullName>
    </submittedName>
</protein>
<keyword evidence="3" id="KW-1185">Reference proteome</keyword>
<dbReference type="OrthoDB" id="5207033at2759"/>
<dbReference type="AlphaFoldDB" id="A0A8H4VAQ9"/>
<accession>A0A8H4VAQ9</accession>
<reference evidence="2 3" key="1">
    <citation type="journal article" date="2020" name="G3 (Bethesda)">
        <title>Genetic Underpinnings of Host Manipulation by Ophiocordyceps as Revealed by Comparative Transcriptomics.</title>
        <authorList>
            <person name="Will I."/>
            <person name="Das B."/>
            <person name="Trinh T."/>
            <person name="Brachmann A."/>
            <person name="Ohm R.A."/>
            <person name="de Bekker C."/>
        </authorList>
    </citation>
    <scope>NUCLEOTIDE SEQUENCE [LARGE SCALE GENOMIC DNA]</scope>
    <source>
        <strain evidence="2 3">EC05</strain>
    </source>
</reference>
<sequence length="374" mass="43096">MAFGSGISCPVARLLKYENGFWTAGQVDLQRSQALPDVCYIFLEDRDWYKHQCTEQGRGRILAPFNIPSFLTSQLCTESNGYFGCQSSFDANEGLIDLSMWFRCLVKRVLNHDEKKAPDGKDYWWDEMGFFTSWHHPNSSKILCVGTPESFHDRLRVELDTAPSFLLKDPFAMLIPIIGQIIELYTDSTWRVRDKVREIEKTRGRQRADFVTMHNISRHAIHLNEVCTVTIETLEKLLEQQKLTHGAIAWLDKTYKQQSQESLSFYLQMMKSLKLRSSSNQERINAEITLAYHIIASQDSAVTKTIAVLTMTFLPASFVASLFSTTFFSSADDKKLAVSTKFWTYWVVAVPSTLLVLFAWWLFLQKSSSRNRWS</sequence>
<feature type="transmembrane region" description="Helical" evidence="1">
    <location>
        <begin position="343"/>
        <end position="364"/>
    </location>
</feature>
<evidence type="ECO:0000313" key="2">
    <source>
        <dbReference type="EMBL" id="KAF4581029.1"/>
    </source>
</evidence>
<keyword evidence="1" id="KW-1133">Transmembrane helix</keyword>
<comment type="caution">
    <text evidence="2">The sequence shown here is derived from an EMBL/GenBank/DDBJ whole genome shotgun (WGS) entry which is preliminary data.</text>
</comment>
<dbReference type="InterPro" id="IPR002523">
    <property type="entry name" value="MgTranspt_CorA/ZnTranspt_ZntB"/>
</dbReference>